<comment type="subcellular location">
    <subcellularLocation>
        <location evidence="1 7">Cell outer membrane</location>
        <topology evidence="1 7">Multi-pass membrane protein</topology>
    </subcellularLocation>
</comment>
<evidence type="ECO:0000256" key="5">
    <source>
        <dbReference type="ARBA" id="ARBA00023136"/>
    </source>
</evidence>
<dbReference type="NCBIfam" id="TIGR04057">
    <property type="entry name" value="SusC_RagA_signa"/>
    <property type="match status" value="1"/>
</dbReference>
<dbReference type="SUPFAM" id="SSF56935">
    <property type="entry name" value="Porins"/>
    <property type="match status" value="1"/>
</dbReference>
<keyword evidence="2 7" id="KW-0813">Transport</keyword>
<evidence type="ECO:0000313" key="9">
    <source>
        <dbReference type="EMBL" id="WZN44548.1"/>
    </source>
</evidence>
<keyword evidence="5 7" id="KW-0472">Membrane</keyword>
<keyword evidence="10" id="KW-1185">Reference proteome</keyword>
<keyword evidence="4 7" id="KW-0812">Transmembrane</keyword>
<dbReference type="PROSITE" id="PS52016">
    <property type="entry name" value="TONB_DEPENDENT_REC_3"/>
    <property type="match status" value="1"/>
</dbReference>
<dbReference type="InterPro" id="IPR039426">
    <property type="entry name" value="TonB-dep_rcpt-like"/>
</dbReference>
<feature type="domain" description="TonB-dependent receptor plug" evidence="8">
    <location>
        <begin position="221"/>
        <end position="361"/>
    </location>
</feature>
<dbReference type="InterPro" id="IPR036942">
    <property type="entry name" value="Beta-barrel_TonB_sf"/>
</dbReference>
<evidence type="ECO:0000256" key="3">
    <source>
        <dbReference type="ARBA" id="ARBA00022452"/>
    </source>
</evidence>
<evidence type="ECO:0000259" key="8">
    <source>
        <dbReference type="Pfam" id="PF07715"/>
    </source>
</evidence>
<evidence type="ECO:0000256" key="2">
    <source>
        <dbReference type="ARBA" id="ARBA00022448"/>
    </source>
</evidence>
<dbReference type="Proteomes" id="UP001449657">
    <property type="component" value="Chromosome"/>
</dbReference>
<accession>A0ABZ2YXJ0</accession>
<dbReference type="Pfam" id="PF07715">
    <property type="entry name" value="Plug"/>
    <property type="match status" value="1"/>
</dbReference>
<protein>
    <submittedName>
        <fullName evidence="9">SusC/RagA family TonB-linked outer membrane protein</fullName>
    </submittedName>
</protein>
<dbReference type="NCBIfam" id="TIGR04056">
    <property type="entry name" value="OMP_RagA_SusC"/>
    <property type="match status" value="1"/>
</dbReference>
<sequence length="1121" mass="123416">MNDITIFKLFIPRRLQAPATRRLFMLLLALLAALPLRAQTVNLSVRKAPIEKVCKEIEKQTGFYFVYAKDLKEKEFPVSLDLKNEKVETAIAKVFEGSPFRYEVIDKVVSVNTAARVRPQAPPSQPVEDTMHIKGMVFGNGTPLPGASVMSVKTRKMVLSDAQGWYELKGVVKGEEIVITYIGYEKFRKVLTDDRMVSGFLKPAANNLDNVVVKAYGTTTKRFNPGNIVSVSGKEIENLPVQNPLLALEGRVPGLSITRLSADPSAPIKIEIRGRKSINPNIPSDPLIIIDKVPMSVLNLKTTPGERLFSSNMMSLGIEQSGVSGGMSPFFGINPRDIESIEVLKDADATAIYGSRGANGVIIITTRKGKTGSPRVSVSLNTGFNNAIRFPKMLNTQDYLKLRREAFANDGIVPTATPGRGFAPDLMVWDTTKYTNWYEVLYGKTGRNTSANIGVSGGSGNTTYRLSAGYSNSKSIEQISGGSKTISLAFAMGIKSLNQKFSIDFTGMYNNGSNDASRMTGSLNLAPNAPDIYKPNGELNFEAYAPLQQFPFNGLGSWSESENNTATGSVNMAYNLADGLELNLAAGYNKMTALSRSTTPRASQSEYLMAATGRMSLGNNSNTNVNIDPSIRYSRAISRGKLTALAGATYQANMTWSQATMGSDFASDDLLGSMSNAGSLRVSELSGQYKYAGVYMSADYNWMGKYILSLSGRRDGSSRFGPGRQFGNFGSVAGAWIVTEEAFAQKLLPKWVNLLKFRGSHGVVGGDGGSDYRFMTQWNNLGTTLEPMLPYNGVLPLKAQLHANNDYHWQGIRRSEVAVETGFLDNRVMIDFALWRDRCNNQLIDFPVGAFTGFGAVYSNSPADVKNEGYELNTTFQVIRKERVNWTVRINAHQSRNELVDYPMFEKSPYYRTLRIGESVNVWYAFEYLGIDPATGYPMIRDADGDGKVGENFDVPMWQGDRVAPVLVQPLVDLGMFSSLTLGRFNLATNFVYKKKNVFDAFGGELGTMKNVLQWVYDNRWTKPGDVSLVPKATTQPHPGGNYFTESTGRYKKVYVFRIPSAGIGYSLPDHWLKNKKMQQVTLRADANNLFILTDFKGVDPDSPGLTPPARNVSFGINCSF</sequence>
<evidence type="ECO:0000256" key="1">
    <source>
        <dbReference type="ARBA" id="ARBA00004571"/>
    </source>
</evidence>
<dbReference type="InterPro" id="IPR037066">
    <property type="entry name" value="Plug_dom_sf"/>
</dbReference>
<dbReference type="InterPro" id="IPR008969">
    <property type="entry name" value="CarboxyPept-like_regulatory"/>
</dbReference>
<dbReference type="InterPro" id="IPR023997">
    <property type="entry name" value="TonB-dep_OMP_SusC/RagA_CS"/>
</dbReference>
<dbReference type="Gene3D" id="2.40.170.20">
    <property type="entry name" value="TonB-dependent receptor, beta-barrel domain"/>
    <property type="match status" value="1"/>
</dbReference>
<gene>
    <name evidence="9" type="ORF">WJU22_16765</name>
</gene>
<evidence type="ECO:0000313" key="10">
    <source>
        <dbReference type="Proteomes" id="UP001449657"/>
    </source>
</evidence>
<dbReference type="InterPro" id="IPR012910">
    <property type="entry name" value="Plug_dom"/>
</dbReference>
<keyword evidence="6 7" id="KW-0998">Cell outer membrane</keyword>
<evidence type="ECO:0000256" key="6">
    <source>
        <dbReference type="ARBA" id="ARBA00023237"/>
    </source>
</evidence>
<reference evidence="9 10" key="1">
    <citation type="submission" date="2024-03" db="EMBL/GenBank/DDBJ databases">
        <title>Chitinophaga caseinilytica sp. nov., a casein hydrolysing bacterium isolated from forest soil.</title>
        <authorList>
            <person name="Lee D.S."/>
            <person name="Han D.M."/>
            <person name="Baek J.H."/>
            <person name="Choi D.G."/>
            <person name="Jeon J.H."/>
            <person name="Jeon C.O."/>
        </authorList>
    </citation>
    <scope>NUCLEOTIDE SEQUENCE [LARGE SCALE GENOMIC DNA]</scope>
    <source>
        <strain evidence="9 10">KACC 19118</strain>
    </source>
</reference>
<evidence type="ECO:0000256" key="4">
    <source>
        <dbReference type="ARBA" id="ARBA00022692"/>
    </source>
</evidence>
<evidence type="ECO:0000256" key="7">
    <source>
        <dbReference type="PROSITE-ProRule" id="PRU01360"/>
    </source>
</evidence>
<dbReference type="SUPFAM" id="SSF49464">
    <property type="entry name" value="Carboxypeptidase regulatory domain-like"/>
    <property type="match status" value="1"/>
</dbReference>
<dbReference type="Pfam" id="PF13715">
    <property type="entry name" value="CarbopepD_reg_2"/>
    <property type="match status" value="1"/>
</dbReference>
<organism evidence="9 10">
    <name type="scientific">Chitinophaga caseinilytica</name>
    <dbReference type="NCBI Taxonomy" id="2267521"/>
    <lineage>
        <taxon>Bacteria</taxon>
        <taxon>Pseudomonadati</taxon>
        <taxon>Bacteroidota</taxon>
        <taxon>Chitinophagia</taxon>
        <taxon>Chitinophagales</taxon>
        <taxon>Chitinophagaceae</taxon>
        <taxon>Chitinophaga</taxon>
    </lineage>
</organism>
<dbReference type="Gene3D" id="2.170.130.10">
    <property type="entry name" value="TonB-dependent receptor, plug domain"/>
    <property type="match status" value="1"/>
</dbReference>
<proteinExistence type="inferred from homology"/>
<dbReference type="EMBL" id="CP150096">
    <property type="protein sequence ID" value="WZN44548.1"/>
    <property type="molecule type" value="Genomic_DNA"/>
</dbReference>
<keyword evidence="3 7" id="KW-1134">Transmembrane beta strand</keyword>
<comment type="similarity">
    <text evidence="7">Belongs to the TonB-dependent receptor family.</text>
</comment>
<name>A0ABZ2YXJ0_9BACT</name>
<dbReference type="RefSeq" id="WP_341839328.1">
    <property type="nucleotide sequence ID" value="NZ_CP149792.1"/>
</dbReference>
<dbReference type="InterPro" id="IPR023996">
    <property type="entry name" value="TonB-dep_OMP_SusC/RagA"/>
</dbReference>